<evidence type="ECO:0000256" key="3">
    <source>
        <dbReference type="ARBA" id="ARBA00022630"/>
    </source>
</evidence>
<feature type="domain" description="Acyl-CoA dehydrogenase/oxidase N-terminal" evidence="7">
    <location>
        <begin position="6"/>
        <end position="84"/>
    </location>
</feature>
<evidence type="ECO:0000256" key="5">
    <source>
        <dbReference type="ARBA" id="ARBA00023002"/>
    </source>
</evidence>
<dbReference type="PANTHER" id="PTHR43884">
    <property type="entry name" value="ACYL-COA DEHYDROGENASE"/>
    <property type="match status" value="1"/>
</dbReference>
<dbReference type="EMBL" id="RHGB01000002">
    <property type="protein sequence ID" value="RNL67088.1"/>
    <property type="molecule type" value="Genomic_DNA"/>
</dbReference>
<evidence type="ECO:0000259" key="6">
    <source>
        <dbReference type="Pfam" id="PF00441"/>
    </source>
</evidence>
<dbReference type="Pfam" id="PF00441">
    <property type="entry name" value="Acyl-CoA_dh_1"/>
    <property type="match status" value="1"/>
</dbReference>
<keyword evidence="3" id="KW-0285">Flavoprotein</keyword>
<dbReference type="InterPro" id="IPR009075">
    <property type="entry name" value="AcylCo_DH/oxidase_C"/>
</dbReference>
<keyword evidence="9" id="KW-1185">Reference proteome</keyword>
<organism evidence="8 9">
    <name type="scientific">Zhongshania marina</name>
    <dbReference type="NCBI Taxonomy" id="2304603"/>
    <lineage>
        <taxon>Bacteria</taxon>
        <taxon>Pseudomonadati</taxon>
        <taxon>Pseudomonadota</taxon>
        <taxon>Gammaproteobacteria</taxon>
        <taxon>Cellvibrionales</taxon>
        <taxon>Spongiibacteraceae</taxon>
        <taxon>Zhongshania</taxon>
    </lineage>
</organism>
<feature type="domain" description="Acyl-CoA dehydrogenase/oxidase C-terminal" evidence="6">
    <location>
        <begin position="228"/>
        <end position="365"/>
    </location>
</feature>
<evidence type="ECO:0000256" key="1">
    <source>
        <dbReference type="ARBA" id="ARBA00001974"/>
    </source>
</evidence>
<keyword evidence="4" id="KW-0274">FAD</keyword>
<evidence type="ECO:0000313" key="9">
    <source>
        <dbReference type="Proteomes" id="UP000274695"/>
    </source>
</evidence>
<dbReference type="CDD" id="cd00567">
    <property type="entry name" value="ACAD"/>
    <property type="match status" value="1"/>
</dbReference>
<gene>
    <name evidence="8" type="ORF">D0911_02350</name>
</gene>
<dbReference type="Gene3D" id="1.20.140.10">
    <property type="entry name" value="Butyryl-CoA Dehydrogenase, subunit A, domain 3"/>
    <property type="match status" value="1"/>
</dbReference>
<dbReference type="InterPro" id="IPR009100">
    <property type="entry name" value="AcylCoA_DH/oxidase_NM_dom_sf"/>
</dbReference>
<reference evidence="8 9" key="1">
    <citation type="submission" date="2018-10" db="EMBL/GenBank/DDBJ databases">
        <title>Draft genome sequence of Zhongshania sp. DSW25-10.</title>
        <authorList>
            <person name="Oh J."/>
        </authorList>
    </citation>
    <scope>NUCLEOTIDE SEQUENCE [LARGE SCALE GENOMIC DNA]</scope>
    <source>
        <strain evidence="8 9">DSW25-10</strain>
    </source>
</reference>
<dbReference type="InterPro" id="IPR036250">
    <property type="entry name" value="AcylCo_DH-like_C"/>
</dbReference>
<dbReference type="RefSeq" id="WP_123181342.1">
    <property type="nucleotide sequence ID" value="NZ_RHGB01000002.1"/>
</dbReference>
<keyword evidence="5" id="KW-0560">Oxidoreductase</keyword>
<dbReference type="PANTHER" id="PTHR43884:SF20">
    <property type="entry name" value="ACYL-COA DEHYDROGENASE FADE28"/>
    <property type="match status" value="1"/>
</dbReference>
<comment type="caution">
    <text evidence="8">The sequence shown here is derived from an EMBL/GenBank/DDBJ whole genome shotgun (WGS) entry which is preliminary data.</text>
</comment>
<evidence type="ECO:0000256" key="2">
    <source>
        <dbReference type="ARBA" id="ARBA00009347"/>
    </source>
</evidence>
<evidence type="ECO:0000259" key="7">
    <source>
        <dbReference type="Pfam" id="PF02771"/>
    </source>
</evidence>
<dbReference type="SUPFAM" id="SSF47203">
    <property type="entry name" value="Acyl-CoA dehydrogenase C-terminal domain-like"/>
    <property type="match status" value="1"/>
</dbReference>
<name>A0ABX9W606_9GAMM</name>
<comment type="similarity">
    <text evidence="2">Belongs to the acyl-CoA dehydrogenase family.</text>
</comment>
<dbReference type="SUPFAM" id="SSF56645">
    <property type="entry name" value="Acyl-CoA dehydrogenase NM domain-like"/>
    <property type="match status" value="1"/>
</dbReference>
<sequence length="370" mass="40511">MFYQYSEDQNAFRDSLRRFVQDHYDYETRRQRLEKSEVFNADYWRQLAELGVLGLPFSEADGGLDLDFPYLMAVAEEIGRGLVLEPVLPVTVAGRLLAASNNGDAKSHLAALISGENLVSLAWEESSSRGNPLLTQCTLLTRGDGYVLNGKKQAVLAAAESQFYIVSARDNSGDLQLLLLNAKHSGITQRCYLLADGNSAADLEFNNVELPASAIIASASQAEALLQTAISESIIVMAAEAIGAIDQLLVITQEYLLTRKQFGMPLAMFQSLQHRFADMVIAAEKLRSLLWAACQQLGSDNQEKTAAQLKVQLGESARYVGQQAVQLHGGIGMTDELNVGAYFKRLTVMELLCGQQDYHLGKLAELALVS</sequence>
<accession>A0ABX9W606</accession>
<dbReference type="InterPro" id="IPR013786">
    <property type="entry name" value="AcylCoA_DH/ox_N"/>
</dbReference>
<dbReference type="Pfam" id="PF02771">
    <property type="entry name" value="Acyl-CoA_dh_N"/>
    <property type="match status" value="1"/>
</dbReference>
<proteinExistence type="inferred from homology"/>
<dbReference type="InterPro" id="IPR037069">
    <property type="entry name" value="AcylCoA_DH/ox_N_sf"/>
</dbReference>
<evidence type="ECO:0000256" key="4">
    <source>
        <dbReference type="ARBA" id="ARBA00022827"/>
    </source>
</evidence>
<comment type="cofactor">
    <cofactor evidence="1">
        <name>FAD</name>
        <dbReference type="ChEBI" id="CHEBI:57692"/>
    </cofactor>
</comment>
<evidence type="ECO:0000313" key="8">
    <source>
        <dbReference type="EMBL" id="RNL67088.1"/>
    </source>
</evidence>
<dbReference type="InterPro" id="IPR046373">
    <property type="entry name" value="Acyl-CoA_Oxase/DH_mid-dom_sf"/>
</dbReference>
<dbReference type="Proteomes" id="UP000274695">
    <property type="component" value="Unassembled WGS sequence"/>
</dbReference>
<dbReference type="Gene3D" id="1.10.540.10">
    <property type="entry name" value="Acyl-CoA dehydrogenase/oxidase, N-terminal domain"/>
    <property type="match status" value="1"/>
</dbReference>
<protein>
    <submittedName>
        <fullName evidence="8">Acyl-CoA dehydrogenase</fullName>
    </submittedName>
</protein>
<dbReference type="Gene3D" id="2.40.110.10">
    <property type="entry name" value="Butyryl-CoA Dehydrogenase, subunit A, domain 2"/>
    <property type="match status" value="1"/>
</dbReference>